<dbReference type="CDD" id="cd00833">
    <property type="entry name" value="PKS"/>
    <property type="match status" value="1"/>
</dbReference>
<dbReference type="PROSITE" id="PS00606">
    <property type="entry name" value="KS3_1"/>
    <property type="match status" value="1"/>
</dbReference>
<evidence type="ECO:0000313" key="7">
    <source>
        <dbReference type="Proteomes" id="UP001597542"/>
    </source>
</evidence>
<gene>
    <name evidence="6" type="ORF">ACFSUT_05405</name>
</gene>
<dbReference type="Gene3D" id="3.40.47.10">
    <property type="match status" value="1"/>
</dbReference>
<comment type="similarity">
    <text evidence="4">Belongs to the thiolase-like superfamily. Beta-ketoacyl-ACP synthases family.</text>
</comment>
<dbReference type="EMBL" id="JBHUKQ010000004">
    <property type="protein sequence ID" value="MFD2479699.1"/>
    <property type="molecule type" value="Genomic_DNA"/>
</dbReference>
<sequence>MSTVTERPAGALPIAVVGMACRFPGANGVEQLWELLRTGTDASMETPPDRYDADSLYSAEPAPGRVISRRAGYLRAPDLFDAKFFGMSRGEASNLDPQQRLLLTTAWEALEDAGLVPDRLAGSRTGVYVGSMHTDYWDIQARRGLDALNPSAVYNYRCQLSGRLSYAFDLRGPSITLDTACSSSLVAIHLACQSLRAGETTLALAAGVNLKLIADEDVLLSQVRMLAPDGRCKFGDATANGFAPSDGVGVVVLKPLAAALADGDAVHAVIRGSAVGNDGASSGSVLAPSVEGHIDMLRWAYENAGVDPADVDFVEAHGTGTPMIDPVEFAGLGTVLGASRPPDQPCFVGSVKTNIGHTEGAAGIAALIKTVLCLKHRKIVPSLHYDNPNPAIPWADLPLVVPRELTALPDRGRLPVAGISGQGISSVNTHIVVEAADPAWTSARPAAGTDQEHLLVLSARTRYALDELARAYADFLSTGRADLALRDVCHTAANRRQHHSHRLAAVGSSPGSLARKLRAFLGGKAGADVRVGEAIGEHNGLPQRSGDLVAAAHAYVQGRPIVWSDVVGDNGTFVRVPTYPWENRSYWLDPVERTAAAGSAS</sequence>
<dbReference type="SMART" id="SM00825">
    <property type="entry name" value="PKS_KS"/>
    <property type="match status" value="1"/>
</dbReference>
<evidence type="ECO:0000256" key="1">
    <source>
        <dbReference type="ARBA" id="ARBA00022450"/>
    </source>
</evidence>
<dbReference type="RefSeq" id="WP_344277955.1">
    <property type="nucleotide sequence ID" value="NZ_BAAAHV010000013.1"/>
</dbReference>
<comment type="caution">
    <text evidence="6">The sequence shown here is derived from an EMBL/GenBank/DDBJ whole genome shotgun (WGS) entry which is preliminary data.</text>
</comment>
<dbReference type="Gene3D" id="3.30.70.3290">
    <property type="match status" value="1"/>
</dbReference>
<feature type="domain" description="Ketosynthase family 3 (KS3)" evidence="5">
    <location>
        <begin position="11"/>
        <end position="435"/>
    </location>
</feature>
<reference evidence="7" key="1">
    <citation type="journal article" date="2019" name="Int. J. Syst. Evol. Microbiol.">
        <title>The Global Catalogue of Microorganisms (GCM) 10K type strain sequencing project: providing services to taxonomists for standard genome sequencing and annotation.</title>
        <authorList>
            <consortium name="The Broad Institute Genomics Platform"/>
            <consortium name="The Broad Institute Genome Sequencing Center for Infectious Disease"/>
            <person name="Wu L."/>
            <person name="Ma J."/>
        </authorList>
    </citation>
    <scope>NUCLEOTIDE SEQUENCE [LARGE SCALE GENOMIC DNA]</scope>
    <source>
        <strain evidence="7">CGMCC 4.7638</strain>
    </source>
</reference>
<keyword evidence="2" id="KW-0597">Phosphoprotein</keyword>
<dbReference type="SUPFAM" id="SSF53901">
    <property type="entry name" value="Thiolase-like"/>
    <property type="match status" value="1"/>
</dbReference>
<dbReference type="PROSITE" id="PS51257">
    <property type="entry name" value="PROKAR_LIPOPROTEIN"/>
    <property type="match status" value="1"/>
</dbReference>
<name>A0ABW5HS92_9PSEU</name>
<keyword evidence="1" id="KW-0596">Phosphopantetheine</keyword>
<evidence type="ECO:0000256" key="4">
    <source>
        <dbReference type="RuleBase" id="RU003694"/>
    </source>
</evidence>
<keyword evidence="7" id="KW-1185">Reference proteome</keyword>
<dbReference type="Proteomes" id="UP001597542">
    <property type="component" value="Unassembled WGS sequence"/>
</dbReference>
<dbReference type="InterPro" id="IPR016039">
    <property type="entry name" value="Thiolase-like"/>
</dbReference>
<dbReference type="Pfam" id="PF22621">
    <property type="entry name" value="CurL-like_PKS_C"/>
    <property type="match status" value="1"/>
</dbReference>
<dbReference type="Pfam" id="PF00109">
    <property type="entry name" value="ketoacyl-synt"/>
    <property type="match status" value="1"/>
</dbReference>
<proteinExistence type="inferred from homology"/>
<evidence type="ECO:0000259" key="5">
    <source>
        <dbReference type="PROSITE" id="PS52004"/>
    </source>
</evidence>
<keyword evidence="3 4" id="KW-0808">Transferase</keyword>
<protein>
    <submittedName>
        <fullName evidence="6">Type I polyketide synthase</fullName>
    </submittedName>
</protein>
<dbReference type="PANTHER" id="PTHR43775:SF37">
    <property type="entry name" value="SI:DKEY-61P9.11"/>
    <property type="match status" value="1"/>
</dbReference>
<dbReference type="InterPro" id="IPR014030">
    <property type="entry name" value="Ketoacyl_synth_N"/>
</dbReference>
<evidence type="ECO:0000256" key="2">
    <source>
        <dbReference type="ARBA" id="ARBA00022553"/>
    </source>
</evidence>
<organism evidence="6 7">
    <name type="scientific">Amycolatopsis albidoflavus</name>
    <dbReference type="NCBI Taxonomy" id="102226"/>
    <lineage>
        <taxon>Bacteria</taxon>
        <taxon>Bacillati</taxon>
        <taxon>Actinomycetota</taxon>
        <taxon>Actinomycetes</taxon>
        <taxon>Pseudonocardiales</taxon>
        <taxon>Pseudonocardiaceae</taxon>
        <taxon>Amycolatopsis</taxon>
    </lineage>
</organism>
<dbReference type="PANTHER" id="PTHR43775">
    <property type="entry name" value="FATTY ACID SYNTHASE"/>
    <property type="match status" value="1"/>
</dbReference>
<dbReference type="InterPro" id="IPR050091">
    <property type="entry name" value="PKS_NRPS_Biosynth_Enz"/>
</dbReference>
<dbReference type="InterPro" id="IPR020841">
    <property type="entry name" value="PKS_Beta-ketoAc_synthase_dom"/>
</dbReference>
<dbReference type="Pfam" id="PF02801">
    <property type="entry name" value="Ketoacyl-synt_C"/>
    <property type="match status" value="1"/>
</dbReference>
<accession>A0ABW5HS92</accession>
<dbReference type="InterPro" id="IPR018201">
    <property type="entry name" value="Ketoacyl_synth_AS"/>
</dbReference>
<dbReference type="PROSITE" id="PS52004">
    <property type="entry name" value="KS3_2"/>
    <property type="match status" value="1"/>
</dbReference>
<dbReference type="InterPro" id="IPR014031">
    <property type="entry name" value="Ketoacyl_synth_C"/>
</dbReference>
<evidence type="ECO:0000313" key="6">
    <source>
        <dbReference type="EMBL" id="MFD2479699.1"/>
    </source>
</evidence>
<evidence type="ECO:0000256" key="3">
    <source>
        <dbReference type="ARBA" id="ARBA00022679"/>
    </source>
</evidence>